<dbReference type="EMBL" id="CDMZ01000111">
    <property type="protein sequence ID" value="CEM06906.1"/>
    <property type="molecule type" value="Genomic_DNA"/>
</dbReference>
<feature type="compositionally biased region" description="Basic and acidic residues" evidence="1">
    <location>
        <begin position="2157"/>
        <end position="2178"/>
    </location>
</feature>
<feature type="compositionally biased region" description="Low complexity" evidence="1">
    <location>
        <begin position="2570"/>
        <end position="2596"/>
    </location>
</feature>
<dbReference type="VEuPathDB" id="CryptoDB:Cvel_149"/>
<feature type="compositionally biased region" description="Polar residues" evidence="1">
    <location>
        <begin position="2116"/>
        <end position="2127"/>
    </location>
</feature>
<feature type="compositionally biased region" description="Polar residues" evidence="1">
    <location>
        <begin position="622"/>
        <end position="632"/>
    </location>
</feature>
<feature type="compositionally biased region" description="Polar residues" evidence="1">
    <location>
        <begin position="2544"/>
        <end position="2556"/>
    </location>
</feature>
<feature type="compositionally biased region" description="Basic and acidic residues" evidence="1">
    <location>
        <begin position="2103"/>
        <end position="2113"/>
    </location>
</feature>
<feature type="region of interest" description="Disordered" evidence="1">
    <location>
        <begin position="1475"/>
        <end position="1590"/>
    </location>
</feature>
<proteinExistence type="predicted"/>
<feature type="region of interest" description="Disordered" evidence="1">
    <location>
        <begin position="1609"/>
        <end position="1667"/>
    </location>
</feature>
<feature type="compositionally biased region" description="Low complexity" evidence="1">
    <location>
        <begin position="1624"/>
        <end position="1645"/>
    </location>
</feature>
<sequence>MEQDVCRKEREGKVALSVPPPTRVRPGSAIGGATRALKQKQPGAFPGRLLCSKGVEAAEMEGETETTEEVTEGAKGTVEQRRRGRHSEKTAAPASPSFSSQTEDRMPMSPRGTEQALGDGASRYEHLRTSSSSSCKFRSVSKEESFTLSNAPHEQQRGASVVGGSGVVEGAHHSSDSHFGSMYSLTLLEGDREREGGGGSLMGSEFSFCARTGSAHHNQPHSRSRSGPRSRTGRPEQRSTAAGEEEEDRGASAIPRRGGEGEGREDRKQTTRKRVSVSARGDSSPSASLSASPSLCSATDGSSRRHTQSLSGFSRENPFHVHSQDQPERRNEHSSSKDHPSFSQEDAQDHPSLLESSQISAAGSNSHGGCVVAGRGRGRERNLSGGATSSDTSPNRSVSVSVQTEKRSRRRRETLSQSLSLSDQPSEEKQQRENERERRPFGLDSTNEVTAQDVKEVQPNGQKQSLAGRSRRSGDEFSHFSTEQHEASAQQSRRHDHHQDRQQTQQQSSADQSDFVQEQQERERSLPIQERDLRSKRRVDLRPSPPSVPPPQDTIPPRGSAPSASSSLPSSSSKVANDRAEGKGRRPNIPSPYFEPMKTETKTSQPHADLGLRSKSVEDTNPKVQQNQTSPPKSEKGQSHNGPPVPSPPSTTCPDLPTVAAEEEEEEQPSSLPRPHPTAIVRRRKRTAEGAEEEDEGPNDVCLSGEPEAPSASVRSGRSSYRSVGSRPPSASSNHFRLLGGVGGGASSSMSAAAAAAAAIAAATAASAAPLTSDGLQPPPWGFAALQQQMGGRGAIEYSDPLPSTPGSASNGRIGTANSEGARPRGGGEGPAMLVRSQSQTGQVSASFHQEGAMGREMNSRLPLPGRRSAHESPCCKKEKEREKDRSNRPSSPASSRKSKSSVHAQRVLEKLFETPSLVETIQSEVARTMAQFFTSFSSGPRVLSNVPPDEGGGASCQSNEGPTNTPASACVPHEAKGPPTKSEGEGEETAGQEGAVRGHKQKKDGHEEEGSQAPRATSQTPDLPDEEPDNLIPEERGRMEEAAVVITNPQAEAHHPLVQSFTDQNQKTSERSTCRHPHTAGDASPQQQQQQKHQHSNEATSTGARFQMQPSDPLTSSVPASSNHTASGGVNNLSEVCKHPPIPPSSQPPHAQRAFDAALKPTADSGSHLGPRPPFSLQGADFSLSQLALLTEALQAAGIALVHNKAAAAAAAVQPEKIPETNSLLKETSGVEPEKNVFSNRSTALEPVKMRLPTLSDKAPSEASARPGGKMETPRIALDTLVTQEDSIPPSSCRSEKEQDFTLVVGAKGELLLRAVAADAKKKREKEKQGHFRKPSGAGERSLVQRRKTSSDHSLLTPPPQQLPDAAELFAKLTSPTQKMKFDSSSNDSSANFNASTRESRRAVRQKENLPSNGPPPPRTRGREENHQLPPPSFPSSSAIGKKAKTMSKDLSPDTFVLPQQEVTVMTAFLDSHVSIPPPAAQSPLPHQARPNVQAPARPSPLPHQEPQRKDRDQIRSETSNRPLSKSAVLPVPVRTTQALSPTSREKDPKPADRVSSPLRRQQSAPPQALMAAAAPTSQPAGSGVAAAHQEAVSKVLFAAAQGKQLFEPLFQPAQPPRPPQPQAAAPIEAQPNAAAPPQRAPSAGDRPSKPAHQTNPGGVSFVMPSETLEASKSLWGLESTASLVDPSQQFPKPSKDSRGSRAKPLVPRPESGVNDLRTPVRLSTAPQRARQADRPQSPQPMPVGARPLPIGKMPSLHGPPPPMHNQSALFTSKMSIDPLLSPSQRSCSMACRDMPSSPPASPHRRGRRCCAQLHHGLSTQPPPKPTHLQTSQPPSPARPLRSAWSPVKSLIAPATVRVPCGIPPPSPHRHRALPCTQPPPGSTCCSPRPLPVCSSPAPAVVSCSAGGSTWPCISGSAEEIVRSCFASLQQPPQGRGVPRHMEKVVKGLCEVMAWSSTQKGRLKPDDIYDRVVKLTRGAAGGGGGVDPAAAGGQVPLVAQSQLLPPVCGASGPTVTRVLSPGPAKTRPQTSPHIPFRLRKLDSFSSESSLTASQGLLQPLTGMIARARGEGEPVGRIHWRGDELGNVSKDKGKNKGFGKSKHIGELHRRDDALSDSMSTVSLTETLPRQRVEKRRGKRDDEELSHRGREGRKKEVRKAPGDSDSDGRREGRGKDVRERRRSSAALSPPVRRESNAGRHDDKKERRGSTGTAKEGKRQTADKYRRSSLPSDTMQPQPSQTGRRQSMPAAFNQKAMQPLSPEKLMGLPPPLPPHVPFPPSSRSEGEQPIPPQASSEAVVRDYVPTAVGTNKRRSSQQSLPDEGGKTSSRRPSVVPPVPIQIVSPPSHPAQQMITPQRPSSRSRSPSVVPNHPSSPPQAAPQETRMISPQRPSSRRASAVPVGDNQPSAATGQQTAGRRKFTATATAPLHHHVSSQSRRQSVNQEKPPNGEPLQSIEGRRQSAVTQTSSRPAGANETRRESQSRPTHPPVEVTTEEKAAGPSAAISRRVSVAPTGGTVNAKPTQRNSQTQDSVAEAAADVLRTRTRSSVSHPSVPQRRQSTRGEGEDTRGGPEPLAPAAAETSRPASARSAAGSASSRRGSRVVPREEGRDDAGGGAERSRRQSTASARNGRRRSVTSDRVYEEAPSAAVSGALDTTPPPASFPPSHNTHSAARISHPPRAREEERRHSQRGRGRQDDSTSERSAFTASRAIHSTAHSRPPSQPVERRHSRRASRTESNVNAPPRRQSTASHTGSVPRSQGRRRSNYGDGERPSGEADARRDSHFSFSREGEGGPPPFASGGPLGRSGGGDSHSTARSGPSIKPQRPQTAHQSRRESMNPKQKETADWGRDPPIGGSRRMHGRASVPDLHAHMQKQNHHSSMSALPPVVSLPPENRRNRRGSSPFDYKISEKSRRGSVDNRLIAEGQRREVSATRAFQAADMHRPTEPAEGPDYYQPHRRASSYQPPPQAADIRPVAPFVPEDWQRRPSTSYNAVRSPSVPPDVAMMAAGRRDPLLVGGEGGRPSSADRSRGRRRTEQWSPAEAGGGRLVPHRRPSRREHEEYWQKTPSPERSTLPPPVSPFSRKTNYGGKEGGGEASGGASRGFIGRRASVGYVSPDRPLPPRQRSASRESHPRSRPPKQSDIMYSNHPHHTSQETSSEMPLLPLSHDSRTGEEGPRRPSSSHPPEPPPQVRRPSGDAASSGTRGRGRPPSEPRNPSQPAERRRHSQSYPSLFPSSPPRGRRASMAVHGGNYRRETQESERGGGEYRRRSVAVPPGVEQRGGRPQRYADDFLNPNAVVRERGWGDEQTPNFGSFNSGANFRKGSAGFFPSSSPEKDNRQTGAETDGDRIDFHSEIERERQRDRVTGEGGRRASTASSGRGGVGGGGGGGGRRLSVGGRT</sequence>
<feature type="compositionally biased region" description="Basic and acidic residues" evidence="1">
    <location>
        <begin position="1507"/>
        <end position="1517"/>
    </location>
</feature>
<feature type="compositionally biased region" description="Basic and acidic residues" evidence="1">
    <location>
        <begin position="1399"/>
        <end position="1409"/>
    </location>
</feature>
<name>A0A0G4F509_9ALVE</name>
<feature type="region of interest" description="Disordered" evidence="1">
    <location>
        <begin position="1"/>
        <end position="179"/>
    </location>
</feature>
<feature type="compositionally biased region" description="Low complexity" evidence="1">
    <location>
        <begin position="2354"/>
        <end position="2370"/>
    </location>
</feature>
<feature type="compositionally biased region" description="Basic and acidic residues" evidence="1">
    <location>
        <begin position="3251"/>
        <end position="3267"/>
    </location>
</feature>
<evidence type="ECO:0000313" key="2">
    <source>
        <dbReference type="EMBL" id="CEM06906.1"/>
    </source>
</evidence>
<evidence type="ECO:0000256" key="1">
    <source>
        <dbReference type="SAM" id="MobiDB-lite"/>
    </source>
</evidence>
<feature type="compositionally biased region" description="Basic and acidic residues" evidence="1">
    <location>
        <begin position="2190"/>
        <end position="2224"/>
    </location>
</feature>
<feature type="compositionally biased region" description="Basic and acidic residues" evidence="1">
    <location>
        <begin position="257"/>
        <end position="269"/>
    </location>
</feature>
<gene>
    <name evidence="2" type="ORF">Cvel_149</name>
</gene>
<feature type="compositionally biased region" description="Basic and acidic residues" evidence="1">
    <location>
        <begin position="2831"/>
        <end position="2848"/>
    </location>
</feature>
<feature type="compositionally biased region" description="Basic and acidic residues" evidence="1">
    <location>
        <begin position="2138"/>
        <end position="2148"/>
    </location>
</feature>
<feature type="compositionally biased region" description="Low complexity" evidence="1">
    <location>
        <begin position="276"/>
        <end position="298"/>
    </location>
</feature>
<feature type="compositionally biased region" description="Polar residues" evidence="1">
    <location>
        <begin position="956"/>
        <end position="968"/>
    </location>
</feature>
<feature type="compositionally biased region" description="Basic and acidic residues" evidence="1">
    <location>
        <begin position="2076"/>
        <end position="2094"/>
    </location>
</feature>
<feature type="region of interest" description="Disordered" evidence="1">
    <location>
        <begin position="210"/>
        <end position="918"/>
    </location>
</feature>
<organism evidence="2">
    <name type="scientific">Chromera velia CCMP2878</name>
    <dbReference type="NCBI Taxonomy" id="1169474"/>
    <lineage>
        <taxon>Eukaryota</taxon>
        <taxon>Sar</taxon>
        <taxon>Alveolata</taxon>
        <taxon>Colpodellida</taxon>
        <taxon>Chromeraceae</taxon>
        <taxon>Chromera</taxon>
    </lineage>
</organism>
<feature type="region of interest" description="Disordered" evidence="1">
    <location>
        <begin position="2076"/>
        <end position="3398"/>
    </location>
</feature>
<feature type="compositionally biased region" description="Polar residues" evidence="1">
    <location>
        <begin position="354"/>
        <end position="367"/>
    </location>
</feature>
<feature type="compositionally biased region" description="Polar residues" evidence="1">
    <location>
        <begin position="836"/>
        <end position="848"/>
    </location>
</feature>
<feature type="compositionally biased region" description="Gly residues" evidence="1">
    <location>
        <begin position="2800"/>
        <end position="2809"/>
    </location>
</feature>
<feature type="compositionally biased region" description="Low complexity" evidence="1">
    <location>
        <begin position="747"/>
        <end position="769"/>
    </location>
</feature>
<feature type="compositionally biased region" description="Polar residues" evidence="1">
    <location>
        <begin position="385"/>
        <end position="403"/>
    </location>
</feature>
<feature type="compositionally biased region" description="Basic and acidic residues" evidence="1">
    <location>
        <begin position="1545"/>
        <end position="1554"/>
    </location>
</feature>
<feature type="compositionally biased region" description="Pro residues" evidence="1">
    <location>
        <begin position="2266"/>
        <end position="2278"/>
    </location>
</feature>
<reference evidence="2" key="1">
    <citation type="submission" date="2014-11" db="EMBL/GenBank/DDBJ databases">
        <authorList>
            <person name="Otto D Thomas"/>
            <person name="Naeem Raeece"/>
        </authorList>
    </citation>
    <scope>NUCLEOTIDE SEQUENCE</scope>
</reference>
<feature type="compositionally biased region" description="Basic and acidic residues" evidence="1">
    <location>
        <begin position="2767"/>
        <end position="2790"/>
    </location>
</feature>
<feature type="compositionally biased region" description="Polar residues" evidence="1">
    <location>
        <begin position="805"/>
        <end position="819"/>
    </location>
</feature>
<feature type="compositionally biased region" description="Basic and acidic residues" evidence="1">
    <location>
        <begin position="2602"/>
        <end position="2619"/>
    </location>
</feature>
<feature type="compositionally biased region" description="Basic residues" evidence="1">
    <location>
        <begin position="218"/>
        <end position="232"/>
    </location>
</feature>
<feature type="compositionally biased region" description="Polar residues" evidence="1">
    <location>
        <begin position="2514"/>
        <end position="2530"/>
    </location>
</feature>
<feature type="compositionally biased region" description="Polar residues" evidence="1">
    <location>
        <begin position="1684"/>
        <end position="1693"/>
    </location>
</feature>
<feature type="compositionally biased region" description="Low complexity" evidence="1">
    <location>
        <begin position="1384"/>
        <end position="1397"/>
    </location>
</feature>
<feature type="compositionally biased region" description="Basic and acidic residues" evidence="1">
    <location>
        <begin position="610"/>
        <end position="621"/>
    </location>
</feature>
<feature type="region of interest" description="Disordered" evidence="1">
    <location>
        <begin position="1783"/>
        <end position="1843"/>
    </location>
</feature>
<protein>
    <submittedName>
        <fullName evidence="2">Uncharacterized protein</fullName>
    </submittedName>
</protein>
<feature type="compositionally biased region" description="Polar residues" evidence="1">
    <location>
        <begin position="2985"/>
        <end position="2994"/>
    </location>
</feature>
<accession>A0A0G4F509</accession>
<feature type="compositionally biased region" description="Basic and acidic residues" evidence="1">
    <location>
        <begin position="2559"/>
        <end position="2568"/>
    </location>
</feature>
<feature type="compositionally biased region" description="Basic and acidic residues" evidence="1">
    <location>
        <begin position="519"/>
        <end position="541"/>
    </location>
</feature>
<feature type="compositionally biased region" description="Pro residues" evidence="1">
    <location>
        <begin position="3181"/>
        <end position="3190"/>
    </location>
</feature>
<feature type="compositionally biased region" description="Gly residues" evidence="1">
    <location>
        <begin position="3088"/>
        <end position="3100"/>
    </location>
</feature>
<feature type="compositionally biased region" description="Pro residues" evidence="1">
    <location>
        <begin position="543"/>
        <end position="554"/>
    </location>
</feature>
<feature type="compositionally biased region" description="Polar residues" evidence="1">
    <location>
        <begin position="2227"/>
        <end position="2243"/>
    </location>
</feature>
<feature type="compositionally biased region" description="Low complexity" evidence="1">
    <location>
        <begin position="2389"/>
        <end position="2400"/>
    </location>
</feature>
<feature type="compositionally biased region" description="Basic and acidic residues" evidence="1">
    <location>
        <begin position="426"/>
        <end position="441"/>
    </location>
</feature>
<feature type="region of interest" description="Disordered" evidence="1">
    <location>
        <begin position="1256"/>
        <end position="1276"/>
    </location>
</feature>
<feature type="compositionally biased region" description="Low complexity" evidence="1">
    <location>
        <begin position="709"/>
        <end position="730"/>
    </location>
</feature>
<feature type="compositionally biased region" description="Polar residues" evidence="1">
    <location>
        <begin position="3306"/>
        <end position="3317"/>
    </location>
</feature>
<feature type="compositionally biased region" description="Low complexity" evidence="1">
    <location>
        <begin position="502"/>
        <end position="513"/>
    </location>
</feature>
<feature type="compositionally biased region" description="Polar residues" evidence="1">
    <location>
        <begin position="1098"/>
        <end position="1135"/>
    </location>
</feature>
<feature type="compositionally biased region" description="Basic and acidic residues" evidence="1">
    <location>
        <begin position="869"/>
        <end position="888"/>
    </location>
</feature>
<feature type="compositionally biased region" description="Polar residues" evidence="1">
    <location>
        <begin position="2403"/>
        <end position="2414"/>
    </location>
</feature>
<feature type="region of interest" description="Disordered" evidence="1">
    <location>
        <begin position="1684"/>
        <end position="1770"/>
    </location>
</feature>
<feature type="compositionally biased region" description="Basic and acidic residues" evidence="1">
    <location>
        <begin position="3166"/>
        <end position="3176"/>
    </location>
</feature>
<feature type="compositionally biased region" description="Low complexity" evidence="1">
    <location>
        <begin position="1563"/>
        <end position="1582"/>
    </location>
</feature>
<feature type="region of interest" description="Disordered" evidence="1">
    <location>
        <begin position="1323"/>
        <end position="1454"/>
    </location>
</feature>
<feature type="compositionally biased region" description="Gly residues" evidence="1">
    <location>
        <begin position="3377"/>
        <end position="3390"/>
    </location>
</feature>
<feature type="region of interest" description="Disordered" evidence="1">
    <location>
        <begin position="936"/>
        <end position="1178"/>
    </location>
</feature>
<feature type="compositionally biased region" description="Low complexity" evidence="1">
    <location>
        <begin position="555"/>
        <end position="573"/>
    </location>
</feature>
<feature type="compositionally biased region" description="Basic and acidic residues" evidence="1">
    <location>
        <begin position="3344"/>
        <end position="3369"/>
    </location>
</feature>
<feature type="compositionally biased region" description="Polar residues" evidence="1">
    <location>
        <begin position="2734"/>
        <end position="2756"/>
    </location>
</feature>
<feature type="compositionally biased region" description="Acidic residues" evidence="1">
    <location>
        <begin position="58"/>
        <end position="71"/>
    </location>
</feature>
<feature type="compositionally biased region" description="Basic and acidic residues" evidence="1">
    <location>
        <begin position="317"/>
        <end position="340"/>
    </location>
</feature>
<feature type="compositionally biased region" description="Basic and acidic residues" evidence="1">
    <location>
        <begin position="472"/>
        <end position="486"/>
    </location>
</feature>
<feature type="compositionally biased region" description="Basic and acidic residues" evidence="1">
    <location>
        <begin position="1"/>
        <end position="13"/>
    </location>
</feature>
<feature type="compositionally biased region" description="Basic and acidic residues" evidence="1">
    <location>
        <begin position="2906"/>
        <end position="2916"/>
    </location>
</feature>